<evidence type="ECO:0000313" key="1">
    <source>
        <dbReference type="EMBL" id="GKU97803.1"/>
    </source>
</evidence>
<dbReference type="EMBL" id="BPVZ01000012">
    <property type="protein sequence ID" value="GKU97803.1"/>
    <property type="molecule type" value="Genomic_DNA"/>
</dbReference>
<accession>A0AAV5I9I3</accession>
<dbReference type="AlphaFoldDB" id="A0AAV5I9I3"/>
<dbReference type="Proteomes" id="UP001054252">
    <property type="component" value="Unassembled WGS sequence"/>
</dbReference>
<dbReference type="EMBL" id="BPVZ01000012">
    <property type="protein sequence ID" value="GKU97801.1"/>
    <property type="molecule type" value="Genomic_DNA"/>
</dbReference>
<protein>
    <submittedName>
        <fullName evidence="1">Uncharacterized protein</fullName>
    </submittedName>
</protein>
<comment type="caution">
    <text evidence="1">The sequence shown here is derived from an EMBL/GenBank/DDBJ whole genome shotgun (WGS) entry which is preliminary data.</text>
</comment>
<reference evidence="1 2" key="1">
    <citation type="journal article" date="2021" name="Commun. Biol.">
        <title>The genome of Shorea leprosula (Dipterocarpaceae) highlights the ecological relevance of drought in aseasonal tropical rainforests.</title>
        <authorList>
            <person name="Ng K.K.S."/>
            <person name="Kobayashi M.J."/>
            <person name="Fawcett J.A."/>
            <person name="Hatakeyama M."/>
            <person name="Paape T."/>
            <person name="Ng C.H."/>
            <person name="Ang C.C."/>
            <person name="Tnah L.H."/>
            <person name="Lee C.T."/>
            <person name="Nishiyama T."/>
            <person name="Sese J."/>
            <person name="O'Brien M.J."/>
            <person name="Copetti D."/>
            <person name="Mohd Noor M.I."/>
            <person name="Ong R.C."/>
            <person name="Putra M."/>
            <person name="Sireger I.Z."/>
            <person name="Indrioko S."/>
            <person name="Kosugi Y."/>
            <person name="Izuno A."/>
            <person name="Isagi Y."/>
            <person name="Lee S.L."/>
            <person name="Shimizu K.K."/>
        </authorList>
    </citation>
    <scope>NUCLEOTIDE SEQUENCE [LARGE SCALE GENOMIC DNA]</scope>
    <source>
        <strain evidence="1">214</strain>
    </source>
</reference>
<gene>
    <name evidence="1" type="ORF">SLEP1_g10889</name>
</gene>
<keyword evidence="2" id="KW-1185">Reference proteome</keyword>
<name>A0AAV5I9I3_9ROSI</name>
<evidence type="ECO:0000313" key="2">
    <source>
        <dbReference type="Proteomes" id="UP001054252"/>
    </source>
</evidence>
<sequence length="94" mass="10248">MDLTFNFSNSKGVKSHFRVCSVLSSSAAEHHQPSPTPTPLENWNPGSALLLPSLPPATAGCEFGFSCNPVEVLQFSRRLLPYPPAPALLAEHFW</sequence>
<proteinExistence type="predicted"/>
<organism evidence="1 2">
    <name type="scientific">Rubroshorea leprosula</name>
    <dbReference type="NCBI Taxonomy" id="152421"/>
    <lineage>
        <taxon>Eukaryota</taxon>
        <taxon>Viridiplantae</taxon>
        <taxon>Streptophyta</taxon>
        <taxon>Embryophyta</taxon>
        <taxon>Tracheophyta</taxon>
        <taxon>Spermatophyta</taxon>
        <taxon>Magnoliopsida</taxon>
        <taxon>eudicotyledons</taxon>
        <taxon>Gunneridae</taxon>
        <taxon>Pentapetalae</taxon>
        <taxon>rosids</taxon>
        <taxon>malvids</taxon>
        <taxon>Malvales</taxon>
        <taxon>Dipterocarpaceae</taxon>
        <taxon>Rubroshorea</taxon>
    </lineage>
</organism>